<organism evidence="2 3">
    <name type="scientific">Aeribacillus alveayuensis</name>
    <dbReference type="NCBI Taxonomy" id="279215"/>
    <lineage>
        <taxon>Bacteria</taxon>
        <taxon>Bacillati</taxon>
        <taxon>Bacillota</taxon>
        <taxon>Bacilli</taxon>
        <taxon>Bacillales</taxon>
        <taxon>Bacillaceae</taxon>
        <taxon>Aeribacillus</taxon>
    </lineage>
</organism>
<feature type="region of interest" description="Disordered" evidence="1">
    <location>
        <begin position="25"/>
        <end position="94"/>
    </location>
</feature>
<evidence type="ECO:0000313" key="3">
    <source>
        <dbReference type="Proteomes" id="UP001225646"/>
    </source>
</evidence>
<protein>
    <recommendedName>
        <fullName evidence="4">Cytosolic protein</fullName>
    </recommendedName>
</protein>
<evidence type="ECO:0000313" key="2">
    <source>
        <dbReference type="EMBL" id="MDQ0162069.1"/>
    </source>
</evidence>
<comment type="caution">
    <text evidence="2">The sequence shown here is derived from an EMBL/GenBank/DDBJ whole genome shotgun (WGS) entry which is preliminary data.</text>
</comment>
<proteinExistence type="predicted"/>
<gene>
    <name evidence="2" type="ORF">J2S06_001143</name>
</gene>
<evidence type="ECO:0008006" key="4">
    <source>
        <dbReference type="Google" id="ProtNLM"/>
    </source>
</evidence>
<name>A0ABT9VM72_9BACI</name>
<sequence>MGDQKRRQYSDFSNVETMRNFLIPEGLPEGAYGSPRNKYEPVENKSSPWEEGQQHYSAFNYEFRSFHQDLPRQDPGSHPPHDDPSQNEQPPYES</sequence>
<accession>A0ABT9VM72</accession>
<evidence type="ECO:0000256" key="1">
    <source>
        <dbReference type="SAM" id="MobiDB-lite"/>
    </source>
</evidence>
<dbReference type="RefSeq" id="WP_419151609.1">
    <property type="nucleotide sequence ID" value="NZ_JAUSTR010000002.1"/>
</dbReference>
<dbReference type="Proteomes" id="UP001225646">
    <property type="component" value="Unassembled WGS sequence"/>
</dbReference>
<dbReference type="EMBL" id="JAUSTR010000002">
    <property type="protein sequence ID" value="MDQ0162069.1"/>
    <property type="molecule type" value="Genomic_DNA"/>
</dbReference>
<reference evidence="2 3" key="1">
    <citation type="submission" date="2023-07" db="EMBL/GenBank/DDBJ databases">
        <title>Genomic Encyclopedia of Type Strains, Phase IV (KMG-IV): sequencing the most valuable type-strain genomes for metagenomic binning, comparative biology and taxonomic classification.</title>
        <authorList>
            <person name="Goeker M."/>
        </authorList>
    </citation>
    <scope>NUCLEOTIDE SEQUENCE [LARGE SCALE GENOMIC DNA]</scope>
    <source>
        <strain evidence="2 3">DSM 19092</strain>
    </source>
</reference>
<keyword evidence="3" id="KW-1185">Reference proteome</keyword>